<evidence type="ECO:0000313" key="2">
    <source>
        <dbReference type="EMBL" id="RMJ08458.1"/>
    </source>
</evidence>
<dbReference type="EMBL" id="NKUJ01000286">
    <property type="protein sequence ID" value="RMJ08458.1"/>
    <property type="molecule type" value="Genomic_DNA"/>
</dbReference>
<proteinExistence type="predicted"/>
<dbReference type="AlphaFoldDB" id="A0A3M2RT47"/>
<evidence type="ECO:0000313" key="3">
    <source>
        <dbReference type="Proteomes" id="UP000277212"/>
    </source>
</evidence>
<organism evidence="2 3">
    <name type="scientific">Fusarium kuroshium</name>
    <dbReference type="NCBI Taxonomy" id="2010991"/>
    <lineage>
        <taxon>Eukaryota</taxon>
        <taxon>Fungi</taxon>
        <taxon>Dikarya</taxon>
        <taxon>Ascomycota</taxon>
        <taxon>Pezizomycotina</taxon>
        <taxon>Sordariomycetes</taxon>
        <taxon>Hypocreomycetidae</taxon>
        <taxon>Hypocreales</taxon>
        <taxon>Nectriaceae</taxon>
        <taxon>Fusarium</taxon>
        <taxon>Fusarium solani species complex</taxon>
    </lineage>
</organism>
<keyword evidence="1" id="KW-0472">Membrane</keyword>
<dbReference type="OrthoDB" id="5066953at2759"/>
<keyword evidence="1" id="KW-1133">Transmembrane helix</keyword>
<name>A0A3M2RT47_9HYPO</name>
<evidence type="ECO:0000256" key="1">
    <source>
        <dbReference type="SAM" id="Phobius"/>
    </source>
</evidence>
<protein>
    <submittedName>
        <fullName evidence="2">Uncharacterized protein</fullName>
    </submittedName>
</protein>
<feature type="transmembrane region" description="Helical" evidence="1">
    <location>
        <begin position="90"/>
        <end position="110"/>
    </location>
</feature>
<keyword evidence="1" id="KW-0812">Transmembrane</keyword>
<comment type="caution">
    <text evidence="2">The sequence shown here is derived from an EMBL/GenBank/DDBJ whole genome shotgun (WGS) entry which is preliminary data.</text>
</comment>
<reference evidence="2 3" key="1">
    <citation type="submission" date="2017-06" db="EMBL/GenBank/DDBJ databases">
        <title>Comparative genomic analysis of Ambrosia Fusariam Clade fungi.</title>
        <authorList>
            <person name="Stajich J.E."/>
            <person name="Carrillo J."/>
            <person name="Kijimoto T."/>
            <person name="Eskalen A."/>
            <person name="O'Donnell K."/>
            <person name="Kasson M."/>
        </authorList>
    </citation>
    <scope>NUCLEOTIDE SEQUENCE [LARGE SCALE GENOMIC DNA]</scope>
    <source>
        <strain evidence="2">UCR3666</strain>
    </source>
</reference>
<keyword evidence="3" id="KW-1185">Reference proteome</keyword>
<gene>
    <name evidence="2" type="ORF">CDV36_011926</name>
</gene>
<sequence length="117" mass="13019">MNNSTIKQASNKQNIHHLFLSSIINCLPISDILITMSPLTLIARASSPVLRKNFSTTTPFLKTLASESAPATASSAKWRWSNLSPRTRRYILVGLAVGTCVDSYVVYNYWPRIFGSE</sequence>
<accession>A0A3M2RT47</accession>
<dbReference type="Proteomes" id="UP000277212">
    <property type="component" value="Unassembled WGS sequence"/>
</dbReference>